<dbReference type="AlphaFoldDB" id="A0A511XHA0"/>
<proteinExistence type="predicted"/>
<protein>
    <recommendedName>
        <fullName evidence="3">Alpha 1,4-glycosyltransferase domain-containing protein</fullName>
    </recommendedName>
</protein>
<accession>A0A511XHA0</accession>
<dbReference type="Gene3D" id="3.90.550.20">
    <property type="match status" value="1"/>
</dbReference>
<dbReference type="SUPFAM" id="SSF53448">
    <property type="entry name" value="Nucleotide-diphospho-sugar transferases"/>
    <property type="match status" value="1"/>
</dbReference>
<dbReference type="Proteomes" id="UP000321746">
    <property type="component" value="Unassembled WGS sequence"/>
</dbReference>
<dbReference type="InterPro" id="IPR029044">
    <property type="entry name" value="Nucleotide-diphossugar_trans"/>
</dbReference>
<reference evidence="1 2" key="1">
    <citation type="submission" date="2019-07" db="EMBL/GenBank/DDBJ databases">
        <title>Whole genome shotgun sequence of Acetobacter oeni NBRC 105207.</title>
        <authorList>
            <person name="Hosoyama A."/>
            <person name="Uohara A."/>
            <person name="Ohji S."/>
            <person name="Ichikawa N."/>
        </authorList>
    </citation>
    <scope>NUCLEOTIDE SEQUENCE [LARGE SCALE GENOMIC DNA]</scope>
    <source>
        <strain evidence="1 2">NBRC 105207</strain>
    </source>
</reference>
<evidence type="ECO:0000313" key="1">
    <source>
        <dbReference type="EMBL" id="GEN62323.1"/>
    </source>
</evidence>
<keyword evidence="2" id="KW-1185">Reference proteome</keyword>
<sequence length="298" mass="34422">MSASPLQNRHFGTFWHGGRLSAIECACAYSFIRQGVSLTLFSYDPIENAPDGVLIEDARTITPQHMTSRFILNNNPHYGHFSDFFRYRMMLENNMTWIDLDMMVTGKIPDQSSGDIIAKEHGKGYNGAILYISSKNILHYLISETTRLMDKNLRWGETGPLLLGKMVRKFRNQVTVSDVSKFYPIAHGDIYKILLPEYADWCRDRVSTAATLHLFNNILVKTGYWKDTLPPQGSYLMEILENTESTGFFQNQYPTDVMENIIRNYRMRLDGTDLGIKNIIRQTIPSLKRTYRHYRPAL</sequence>
<gene>
    <name evidence="1" type="ORF">AOE01nite_05470</name>
</gene>
<organism evidence="1 2">
    <name type="scientific">Acetobacter oeni</name>
    <dbReference type="NCBI Taxonomy" id="304077"/>
    <lineage>
        <taxon>Bacteria</taxon>
        <taxon>Pseudomonadati</taxon>
        <taxon>Pseudomonadota</taxon>
        <taxon>Alphaproteobacteria</taxon>
        <taxon>Acetobacterales</taxon>
        <taxon>Acetobacteraceae</taxon>
        <taxon>Acetobacter</taxon>
    </lineage>
</organism>
<comment type="caution">
    <text evidence="1">The sequence shown here is derived from an EMBL/GenBank/DDBJ whole genome shotgun (WGS) entry which is preliminary data.</text>
</comment>
<name>A0A511XHA0_9PROT</name>
<evidence type="ECO:0008006" key="3">
    <source>
        <dbReference type="Google" id="ProtNLM"/>
    </source>
</evidence>
<dbReference type="EMBL" id="BJYG01000004">
    <property type="protein sequence ID" value="GEN62323.1"/>
    <property type="molecule type" value="Genomic_DNA"/>
</dbReference>
<evidence type="ECO:0000313" key="2">
    <source>
        <dbReference type="Proteomes" id="UP000321746"/>
    </source>
</evidence>